<evidence type="ECO:0000313" key="11">
    <source>
        <dbReference type="Proteomes" id="UP000799441"/>
    </source>
</evidence>
<dbReference type="AlphaFoldDB" id="A0A9P4UP85"/>
<keyword evidence="7" id="KW-0456">Lyase</keyword>
<evidence type="ECO:0000256" key="2">
    <source>
        <dbReference type="ARBA" id="ARBA00012549"/>
    </source>
</evidence>
<dbReference type="GO" id="GO:0046589">
    <property type="term" value="F:ribonuclease T1 activity"/>
    <property type="evidence" value="ECO:0007669"/>
    <property type="project" value="UniProtKB-EC"/>
</dbReference>
<feature type="chain" id="PRO_5040246237" description="ribonuclease T1" evidence="9">
    <location>
        <begin position="20"/>
        <end position="162"/>
    </location>
</feature>
<name>A0A9P4UP85_9PEZI</name>
<reference evidence="10" key="1">
    <citation type="journal article" date="2020" name="Stud. Mycol.">
        <title>101 Dothideomycetes genomes: a test case for predicting lifestyles and emergence of pathogens.</title>
        <authorList>
            <person name="Haridas S."/>
            <person name="Albert R."/>
            <person name="Binder M."/>
            <person name="Bloem J."/>
            <person name="Labutti K."/>
            <person name="Salamov A."/>
            <person name="Andreopoulos B."/>
            <person name="Baker S."/>
            <person name="Barry K."/>
            <person name="Bills G."/>
            <person name="Bluhm B."/>
            <person name="Cannon C."/>
            <person name="Castanera R."/>
            <person name="Culley D."/>
            <person name="Daum C."/>
            <person name="Ezra D."/>
            <person name="Gonzalez J."/>
            <person name="Henrissat B."/>
            <person name="Kuo A."/>
            <person name="Liang C."/>
            <person name="Lipzen A."/>
            <person name="Lutzoni F."/>
            <person name="Magnuson J."/>
            <person name="Mondo S."/>
            <person name="Nolan M."/>
            <person name="Ohm R."/>
            <person name="Pangilinan J."/>
            <person name="Park H.-J."/>
            <person name="Ramirez L."/>
            <person name="Alfaro M."/>
            <person name="Sun H."/>
            <person name="Tritt A."/>
            <person name="Yoshinaga Y."/>
            <person name="Zwiers L.-H."/>
            <person name="Turgeon B."/>
            <person name="Goodwin S."/>
            <person name="Spatafora J."/>
            <person name="Crous P."/>
            <person name="Grigoriev I."/>
        </authorList>
    </citation>
    <scope>NUCLEOTIDE SEQUENCE</scope>
    <source>
        <strain evidence="10">CBS 116435</strain>
    </source>
</reference>
<dbReference type="Gene3D" id="3.10.450.30">
    <property type="entry name" value="Microbial ribonucleases"/>
    <property type="match status" value="1"/>
</dbReference>
<dbReference type="EC" id="4.6.1.24" evidence="2"/>
<evidence type="ECO:0000256" key="6">
    <source>
        <dbReference type="ARBA" id="ARBA00023157"/>
    </source>
</evidence>
<keyword evidence="11" id="KW-1185">Reference proteome</keyword>
<dbReference type="SUPFAM" id="SSF53933">
    <property type="entry name" value="Microbial ribonucleases"/>
    <property type="match status" value="1"/>
</dbReference>
<evidence type="ECO:0000256" key="4">
    <source>
        <dbReference type="ARBA" id="ARBA00022759"/>
    </source>
</evidence>
<dbReference type="InterPro" id="IPR016191">
    <property type="entry name" value="Ribonuclease/ribotoxin"/>
</dbReference>
<dbReference type="Pfam" id="PF00545">
    <property type="entry name" value="Ribonuclease"/>
    <property type="match status" value="1"/>
</dbReference>
<evidence type="ECO:0000313" key="10">
    <source>
        <dbReference type="EMBL" id="KAF2721514.1"/>
    </source>
</evidence>
<protein>
    <recommendedName>
        <fullName evidence="2">ribonuclease T1</fullName>
        <ecNumber evidence="2">4.6.1.24</ecNumber>
    </recommendedName>
</protein>
<dbReference type="PANTHER" id="PTHR42104">
    <property type="entry name" value="EXTRACELLULAR GUANYL-SPECIFIC RIBONUCLEASE RNTA (AFU_ORTHOLOGUE AFUA_4G03230)"/>
    <property type="match status" value="1"/>
</dbReference>
<gene>
    <name evidence="10" type="ORF">K431DRAFT_294320</name>
</gene>
<keyword evidence="4" id="KW-0255">Endonuclease</keyword>
<evidence type="ECO:0000256" key="9">
    <source>
        <dbReference type="SAM" id="SignalP"/>
    </source>
</evidence>
<keyword evidence="9" id="KW-0732">Signal</keyword>
<evidence type="ECO:0000256" key="1">
    <source>
        <dbReference type="ARBA" id="ARBA00009006"/>
    </source>
</evidence>
<proteinExistence type="inferred from homology"/>
<organism evidence="10 11">
    <name type="scientific">Polychaeton citri CBS 116435</name>
    <dbReference type="NCBI Taxonomy" id="1314669"/>
    <lineage>
        <taxon>Eukaryota</taxon>
        <taxon>Fungi</taxon>
        <taxon>Dikarya</taxon>
        <taxon>Ascomycota</taxon>
        <taxon>Pezizomycotina</taxon>
        <taxon>Dothideomycetes</taxon>
        <taxon>Dothideomycetidae</taxon>
        <taxon>Capnodiales</taxon>
        <taxon>Capnodiaceae</taxon>
        <taxon>Polychaeton</taxon>
    </lineage>
</organism>
<dbReference type="EMBL" id="MU003790">
    <property type="protein sequence ID" value="KAF2721514.1"/>
    <property type="molecule type" value="Genomic_DNA"/>
</dbReference>
<comment type="similarity">
    <text evidence="1">Belongs to the ribonuclease N1/T1 family.</text>
</comment>
<comment type="caution">
    <text evidence="10">The sequence shown here is derived from an EMBL/GenBank/DDBJ whole genome shotgun (WGS) entry which is preliminary data.</text>
</comment>
<dbReference type="OrthoDB" id="3662271at2759"/>
<dbReference type="Proteomes" id="UP000799441">
    <property type="component" value="Unassembled WGS sequence"/>
</dbReference>
<accession>A0A9P4UP85</accession>
<sequence>MFTLAATLVFATSLQMVCGAPAPILLPRAIASLPIAEIVCPDTRDGSDPATASVAFNDFQIEDAAQRGMFSEPGTSDPNPGGYASSFRNDEAFVFANCNNGNLFEYPILAGGNVYGGGDPGPFRVIFTPDPDFASRNGIYCGTVYHPRAADGSQGRNFALCT</sequence>
<evidence type="ECO:0000256" key="7">
    <source>
        <dbReference type="ARBA" id="ARBA00023239"/>
    </source>
</evidence>
<dbReference type="PANTHER" id="PTHR42104:SF1">
    <property type="entry name" value="EXTRACELLULAR GUANYL-SPECIFIC RIBONUCLEASE RNTA (AFU_ORTHOLOGUE AFUA_4G03230)"/>
    <property type="match status" value="1"/>
</dbReference>
<evidence type="ECO:0000256" key="5">
    <source>
        <dbReference type="ARBA" id="ARBA00022801"/>
    </source>
</evidence>
<keyword evidence="6" id="KW-1015">Disulfide bond</keyword>
<dbReference type="GO" id="GO:0003723">
    <property type="term" value="F:RNA binding"/>
    <property type="evidence" value="ECO:0007669"/>
    <property type="project" value="InterPro"/>
</dbReference>
<keyword evidence="5" id="KW-0378">Hydrolase</keyword>
<dbReference type="InterPro" id="IPR000026">
    <property type="entry name" value="N1-like"/>
</dbReference>
<evidence type="ECO:0000256" key="8">
    <source>
        <dbReference type="ARBA" id="ARBA00034015"/>
    </source>
</evidence>
<comment type="catalytic activity">
    <reaction evidence="8">
        <text>[RNA] containing guanosine + H2O = an [RNA fragment]-3'-guanosine-3'-phosphate + a 5'-hydroxy-ribonucleotide-3'-[RNA fragment].</text>
        <dbReference type="EC" id="4.6.1.24"/>
    </reaction>
</comment>
<keyword evidence="3" id="KW-0540">Nuclease</keyword>
<evidence type="ECO:0000256" key="3">
    <source>
        <dbReference type="ARBA" id="ARBA00022722"/>
    </source>
</evidence>
<feature type="signal peptide" evidence="9">
    <location>
        <begin position="1"/>
        <end position="19"/>
    </location>
</feature>
<dbReference type="GO" id="GO:0016787">
    <property type="term" value="F:hydrolase activity"/>
    <property type="evidence" value="ECO:0007669"/>
    <property type="project" value="UniProtKB-KW"/>
</dbReference>